<organism evidence="2 3">
    <name type="scientific">Lophiotrema nucula</name>
    <dbReference type="NCBI Taxonomy" id="690887"/>
    <lineage>
        <taxon>Eukaryota</taxon>
        <taxon>Fungi</taxon>
        <taxon>Dikarya</taxon>
        <taxon>Ascomycota</taxon>
        <taxon>Pezizomycotina</taxon>
        <taxon>Dothideomycetes</taxon>
        <taxon>Pleosporomycetidae</taxon>
        <taxon>Pleosporales</taxon>
        <taxon>Lophiotremataceae</taxon>
        <taxon>Lophiotrema</taxon>
    </lineage>
</organism>
<keyword evidence="1" id="KW-1133">Transmembrane helix</keyword>
<reference evidence="2" key="1">
    <citation type="journal article" date="2020" name="Stud. Mycol.">
        <title>101 Dothideomycetes genomes: a test case for predicting lifestyles and emergence of pathogens.</title>
        <authorList>
            <person name="Haridas S."/>
            <person name="Albert R."/>
            <person name="Binder M."/>
            <person name="Bloem J."/>
            <person name="Labutti K."/>
            <person name="Salamov A."/>
            <person name="Andreopoulos B."/>
            <person name="Baker S."/>
            <person name="Barry K."/>
            <person name="Bills G."/>
            <person name="Bluhm B."/>
            <person name="Cannon C."/>
            <person name="Castanera R."/>
            <person name="Culley D."/>
            <person name="Daum C."/>
            <person name="Ezra D."/>
            <person name="Gonzalez J."/>
            <person name="Henrissat B."/>
            <person name="Kuo A."/>
            <person name="Liang C."/>
            <person name="Lipzen A."/>
            <person name="Lutzoni F."/>
            <person name="Magnuson J."/>
            <person name="Mondo S."/>
            <person name="Nolan M."/>
            <person name="Ohm R."/>
            <person name="Pangilinan J."/>
            <person name="Park H.-J."/>
            <person name="Ramirez L."/>
            <person name="Alfaro M."/>
            <person name="Sun H."/>
            <person name="Tritt A."/>
            <person name="Yoshinaga Y."/>
            <person name="Zwiers L.-H."/>
            <person name="Turgeon B."/>
            <person name="Goodwin S."/>
            <person name="Spatafora J."/>
            <person name="Crous P."/>
            <person name="Grigoriev I."/>
        </authorList>
    </citation>
    <scope>NUCLEOTIDE SEQUENCE</scope>
    <source>
        <strain evidence="2">CBS 627.86</strain>
    </source>
</reference>
<evidence type="ECO:0000313" key="3">
    <source>
        <dbReference type="Proteomes" id="UP000799770"/>
    </source>
</evidence>
<evidence type="ECO:0000256" key="1">
    <source>
        <dbReference type="SAM" id="Phobius"/>
    </source>
</evidence>
<dbReference type="OrthoDB" id="5367275at2759"/>
<sequence>MLLTSGQVSVVLSSGIVFVFTIVLFLSGYVLQQRTVHSLQAAIKPRLPKPLPAPKPILPPTLDVKWARPIGARPANDESLQQFLAEQSLNWHRLGYTQMVREHVELCSAVMLLADLQKMKSPAKRLLLFPRAWLKQAEDDYGYNPEMMTTKRLLKTAVRRYGVTLVPMESFVDGADDSLSSSYSLASLYSLVNYDRIIYLQQPGSLLDASALDSLLAFSDSQTMAAYPATPDRQDISMNMFLIHPSAEEYTRLKDARASHPMTDQELFRKSFAAPTSLISEWSLSMGNVVYESRSLRDAVDGFNATLFEEATTYVRFSDPEIPGPEYDLPFYERVALYPQNEEAKEAWKNLYERFRQRRMEVCGLDLEIWTKPVLQVDSADDAQGAERAAEL</sequence>
<keyword evidence="1" id="KW-0812">Transmembrane</keyword>
<keyword evidence="3" id="KW-1185">Reference proteome</keyword>
<gene>
    <name evidence="2" type="ORF">BDV96DRAFT_305886</name>
</gene>
<dbReference type="AlphaFoldDB" id="A0A6A5YJI7"/>
<dbReference type="InterPro" id="IPR029044">
    <property type="entry name" value="Nucleotide-diphossugar_trans"/>
</dbReference>
<dbReference type="Proteomes" id="UP000799770">
    <property type="component" value="Unassembled WGS sequence"/>
</dbReference>
<accession>A0A6A5YJI7</accession>
<protein>
    <recommendedName>
        <fullName evidence="4">Glycosyltransferase family 8 protein</fullName>
    </recommendedName>
</protein>
<name>A0A6A5YJI7_9PLEO</name>
<dbReference type="Gene3D" id="3.90.550.10">
    <property type="entry name" value="Spore Coat Polysaccharide Biosynthesis Protein SpsA, Chain A"/>
    <property type="match status" value="1"/>
</dbReference>
<evidence type="ECO:0008006" key="4">
    <source>
        <dbReference type="Google" id="ProtNLM"/>
    </source>
</evidence>
<keyword evidence="1" id="KW-0472">Membrane</keyword>
<evidence type="ECO:0000313" key="2">
    <source>
        <dbReference type="EMBL" id="KAF2107143.1"/>
    </source>
</evidence>
<proteinExistence type="predicted"/>
<dbReference type="EMBL" id="ML977356">
    <property type="protein sequence ID" value="KAF2107143.1"/>
    <property type="molecule type" value="Genomic_DNA"/>
</dbReference>
<feature type="transmembrane region" description="Helical" evidence="1">
    <location>
        <begin position="12"/>
        <end position="31"/>
    </location>
</feature>